<keyword evidence="1" id="KW-0812">Transmembrane</keyword>
<keyword evidence="1" id="KW-0472">Membrane</keyword>
<evidence type="ECO:0000313" key="2">
    <source>
        <dbReference type="EMBL" id="RFS19774.1"/>
    </source>
</evidence>
<name>A0A3E1Y524_9BACT</name>
<feature type="transmembrane region" description="Helical" evidence="1">
    <location>
        <begin position="15"/>
        <end position="37"/>
    </location>
</feature>
<dbReference type="EMBL" id="QPMM01000012">
    <property type="protein sequence ID" value="RFS19774.1"/>
    <property type="molecule type" value="Genomic_DNA"/>
</dbReference>
<comment type="caution">
    <text evidence="2">The sequence shown here is derived from an EMBL/GenBank/DDBJ whole genome shotgun (WGS) entry which is preliminary data.</text>
</comment>
<protein>
    <submittedName>
        <fullName evidence="2">Uncharacterized protein</fullName>
    </submittedName>
</protein>
<accession>A0A3E1Y524</accession>
<keyword evidence="1" id="KW-1133">Transmembrane helix</keyword>
<dbReference type="AlphaFoldDB" id="A0A3E1Y524"/>
<organism evidence="2 3">
    <name type="scientific">Chitinophaga silvatica</name>
    <dbReference type="NCBI Taxonomy" id="2282649"/>
    <lineage>
        <taxon>Bacteria</taxon>
        <taxon>Pseudomonadati</taxon>
        <taxon>Bacteroidota</taxon>
        <taxon>Chitinophagia</taxon>
        <taxon>Chitinophagales</taxon>
        <taxon>Chitinophagaceae</taxon>
        <taxon>Chitinophaga</taxon>
    </lineage>
</organism>
<reference evidence="2 3" key="1">
    <citation type="submission" date="2018-07" db="EMBL/GenBank/DDBJ databases">
        <title>Chitinophaga K2CV101002-2 sp. nov., isolated from a monsoon evergreen broad-leaved forest soil.</title>
        <authorList>
            <person name="Lv Y."/>
        </authorList>
    </citation>
    <scope>NUCLEOTIDE SEQUENCE [LARGE SCALE GENOMIC DNA]</scope>
    <source>
        <strain evidence="2 3">GDMCC 1.1288</strain>
    </source>
</reference>
<feature type="transmembrane region" description="Helical" evidence="1">
    <location>
        <begin position="138"/>
        <end position="160"/>
    </location>
</feature>
<feature type="transmembrane region" description="Helical" evidence="1">
    <location>
        <begin position="57"/>
        <end position="79"/>
    </location>
</feature>
<feature type="transmembrane region" description="Helical" evidence="1">
    <location>
        <begin position="99"/>
        <end position="126"/>
    </location>
</feature>
<sequence length="180" mass="19748">MIDLLPMKSMNKSHAAWAIVSFCIAAWMLCSIVYHLITLSDESNSAMPVATAFGKIFIQTIAPLLLNSFVLFGFTRLGIRMLNTRRKFFETPTAKYAPLQLAASILVSCIAGIFLFVIIIGGLTVFGIDRKLLEQAGTITIAGILLVMFGFSLMAARLAFILRRSALKSITTTEFMGETI</sequence>
<proteinExistence type="predicted"/>
<evidence type="ECO:0000256" key="1">
    <source>
        <dbReference type="SAM" id="Phobius"/>
    </source>
</evidence>
<evidence type="ECO:0000313" key="3">
    <source>
        <dbReference type="Proteomes" id="UP000260644"/>
    </source>
</evidence>
<gene>
    <name evidence="2" type="ORF">DVR12_22010</name>
</gene>
<keyword evidence="3" id="KW-1185">Reference proteome</keyword>
<dbReference type="Proteomes" id="UP000260644">
    <property type="component" value="Unassembled WGS sequence"/>
</dbReference>